<dbReference type="Gene3D" id="2.170.130.30">
    <property type="match status" value="1"/>
</dbReference>
<comment type="caution">
    <text evidence="3">The sequence shown here is derived from an EMBL/GenBank/DDBJ whole genome shotgun (WGS) entry which is preliminary data.</text>
</comment>
<protein>
    <recommendedName>
        <fullName evidence="2">Transcobalamin-like C-terminal domain-containing protein</fullName>
    </recommendedName>
</protein>
<evidence type="ECO:0000313" key="4">
    <source>
        <dbReference type="Proteomes" id="UP000178347"/>
    </source>
</evidence>
<sequence>MKPRIFDTNLHEYAMIICGIAVLFFVGLAAEPALAEENINVNLRIETPNQTILNQQISLPYSCEVTDSAGVTSTYEGYKAICALQSAQEQGLLIYSANNFGWGLFIEKINNIGNDANMFWSLYQNNSASMVGATDLALSVDDKIVLSYVDWNYSNEILQVVLSSSTIYTNSSTTMQAQAWNNTEFTNFDSPVSFFINGTAYDTSSGVLEYTPDTDGQKEIYAEAVGKTRSEKQTINVIPAAIPMPEPTQTTVNLNLRYQNNLIFSNQVTLPTSTTILDNAGIEHFTTSTNALTALLAADATSTDFHVSDLQYYDAYNSFYVNCIETTATTTPLCANWNYVMNNTYPSVGMDQYILTGNENIYIYFDNPWKITASTSTFAINTTTTLQTWRYNYDNLENEWTADANNLIDISIPNPNPTGWWDNTITIAAATTDDTGVVDYLFSTTGTFYAKITSPDWTKWSNPITLTVLAPPFTPTSTPPQDNPPNNSGGGGGGGNNNDQPPTNPIISDPDIKSTVDKILAYLKSQQDTTGKIIDGGITDWAIMAFASAGVYSDEVKKDGASLLDYAQNYNFSDASDLNLCAAYPRHILALLAGGIDKTNAKITGLKNKINSQCINEAAYGQNGINDDIFGLFALLATDEDITTTSIQNIITAIKSDQTAAGAFTWAGWPGADITGGAVNALKYAETKGASIEQEIYSKAKNYLKTNQLNDGGWGYGVSDALTTGWALMGIDALGETQVDWLTSTTTPWHVLVNQLNDTGYYESAWAPGTVDWFATKHAVPALMGKSWPIVLTPKQSTEPAKQNTNTTASAGTSDSTIQSVETTTSTALVITTPTSTISTPTPSSTLEQVVTSTVVTTTLDITQNTRLPEPEALTDGGQAINTTPVSALRATPGKQTDTNNLAIQQFNNETKEQLKNNETINTPQKSTQNISAMAENTIPINKTAKGVFAGATSMAGALGLYLAWRFIQTLV</sequence>
<gene>
    <name evidence="3" type="ORF">A3G00_01010</name>
</gene>
<dbReference type="Gene3D" id="1.50.10.20">
    <property type="match status" value="1"/>
</dbReference>
<dbReference type="STRING" id="1798692.A3G00_01010"/>
<evidence type="ECO:0000256" key="1">
    <source>
        <dbReference type="SAM" id="MobiDB-lite"/>
    </source>
</evidence>
<proteinExistence type="predicted"/>
<feature type="compositionally biased region" description="Pro residues" evidence="1">
    <location>
        <begin position="472"/>
        <end position="483"/>
    </location>
</feature>
<dbReference type="EMBL" id="MFQN01000016">
    <property type="protein sequence ID" value="OGH74422.1"/>
    <property type="molecule type" value="Genomic_DNA"/>
</dbReference>
<dbReference type="AlphaFoldDB" id="A0A1F6MS11"/>
<dbReference type="SUPFAM" id="SSF48239">
    <property type="entry name" value="Terpenoid cyclases/Protein prenyltransferases"/>
    <property type="match status" value="2"/>
</dbReference>
<dbReference type="Pfam" id="PF14478">
    <property type="entry name" value="DUF4430"/>
    <property type="match status" value="1"/>
</dbReference>
<evidence type="ECO:0000313" key="3">
    <source>
        <dbReference type="EMBL" id="OGH74422.1"/>
    </source>
</evidence>
<feature type="domain" description="Transcobalamin-like C-terminal" evidence="2">
    <location>
        <begin position="83"/>
        <end position="148"/>
    </location>
</feature>
<reference evidence="3 4" key="1">
    <citation type="journal article" date="2016" name="Nat. Commun.">
        <title>Thousands of microbial genomes shed light on interconnected biogeochemical processes in an aquifer system.</title>
        <authorList>
            <person name="Anantharaman K."/>
            <person name="Brown C.T."/>
            <person name="Hug L.A."/>
            <person name="Sharon I."/>
            <person name="Castelle C.J."/>
            <person name="Probst A.J."/>
            <person name="Thomas B.C."/>
            <person name="Singh A."/>
            <person name="Wilkins M.J."/>
            <person name="Karaoz U."/>
            <person name="Brodie E.L."/>
            <person name="Williams K.H."/>
            <person name="Hubbard S.S."/>
            <person name="Banfield J.F."/>
        </authorList>
    </citation>
    <scope>NUCLEOTIDE SEQUENCE [LARGE SCALE GENOMIC DNA]</scope>
</reference>
<dbReference type="Proteomes" id="UP000178347">
    <property type="component" value="Unassembled WGS sequence"/>
</dbReference>
<evidence type="ECO:0000259" key="2">
    <source>
        <dbReference type="Pfam" id="PF14478"/>
    </source>
</evidence>
<dbReference type="InterPro" id="IPR008930">
    <property type="entry name" value="Terpenoid_cyclase/PrenylTrfase"/>
</dbReference>
<dbReference type="InterPro" id="IPR027954">
    <property type="entry name" value="Transcobalamin-like_C"/>
</dbReference>
<accession>A0A1F6MS11</accession>
<feature type="region of interest" description="Disordered" evidence="1">
    <location>
        <begin position="471"/>
        <end position="510"/>
    </location>
</feature>
<feature type="region of interest" description="Disordered" evidence="1">
    <location>
        <begin position="796"/>
        <end position="821"/>
    </location>
</feature>
<name>A0A1F6MS11_9BACT</name>
<organism evidence="3 4">
    <name type="scientific">Candidatus Magasanikbacteria bacterium RIFCSPLOWO2_12_FULL_43_12</name>
    <dbReference type="NCBI Taxonomy" id="1798692"/>
    <lineage>
        <taxon>Bacteria</taxon>
        <taxon>Candidatus Magasanikiibacteriota</taxon>
    </lineage>
</organism>